<protein>
    <submittedName>
        <fullName evidence="1">Uncharacterized protein</fullName>
    </submittedName>
</protein>
<sequence>MTQGPLVDVTNLTPVVQGGATVFDEVKHFSLRGFGANNDTDIPYRHTVTFQTQSSEVACSALVGEAPWYLGIQWNINRMSPNNCDQVCGFLKVDQATCNVEGVDVRSLLPRARPGALAGCCGVKTRLLPPLWTPMVTTSHRQANGNCYAVIDNISGAIVGDPRNTAEEALRCSCGTLGSGLGHCQNKCPLILTDADPNFMPGTPIVQPSPPPPKCDGLCRVTPTGGPTTGCGGTTAEAASCMCP</sequence>
<accession>A0A0G4HR14</accession>
<dbReference type="EMBL" id="CDMZ01003529">
    <property type="protein sequence ID" value="CEM46711.1"/>
    <property type="molecule type" value="Genomic_DNA"/>
</dbReference>
<proteinExistence type="predicted"/>
<organism evidence="1">
    <name type="scientific">Chromera velia CCMP2878</name>
    <dbReference type="NCBI Taxonomy" id="1169474"/>
    <lineage>
        <taxon>Eukaryota</taxon>
        <taxon>Sar</taxon>
        <taxon>Alveolata</taxon>
        <taxon>Colpodellida</taxon>
        <taxon>Chromeraceae</taxon>
        <taxon>Chromera</taxon>
    </lineage>
</organism>
<dbReference type="AlphaFoldDB" id="A0A0G4HR14"/>
<dbReference type="VEuPathDB" id="CryptoDB:Cvel_30408"/>
<evidence type="ECO:0000313" key="1">
    <source>
        <dbReference type="EMBL" id="CEM46711.1"/>
    </source>
</evidence>
<gene>
    <name evidence="1" type="ORF">Cvel_30408</name>
</gene>
<reference evidence="1" key="1">
    <citation type="submission" date="2014-11" db="EMBL/GenBank/DDBJ databases">
        <authorList>
            <person name="Otto D Thomas"/>
            <person name="Naeem Raeece"/>
        </authorList>
    </citation>
    <scope>NUCLEOTIDE SEQUENCE</scope>
</reference>
<name>A0A0G4HR14_9ALVE</name>